<dbReference type="EMBL" id="MFTO01000010">
    <property type="protein sequence ID" value="OGI63967.1"/>
    <property type="molecule type" value="Genomic_DNA"/>
</dbReference>
<sequence>WGNNASLVYESVGVGENVNNIKFAYHSFTDILNLEYCFWDIGGKNNFGCVNLKRKKYCILNKEYTKEEYEKLREIIVEDMEKNPYIDSKGRVYKYGEFFPLEMSLFPYNRSNAMRFFPKTKEQVLSLGCDWDDYENPTTSFTLKSNELPDTIKETTDSILDEIIECENCARSFRIVKGELGLLRKMDLPIPHECPKCRENRRFARMTIPRLYHRDCNKCNKPIYTPYSPNDPKIVYCVECYQGEFN</sequence>
<name>A0A1F6V2R0_9BACT</name>
<reference evidence="1 2" key="1">
    <citation type="journal article" date="2016" name="Nat. Commun.">
        <title>Thousands of microbial genomes shed light on interconnected biogeochemical processes in an aquifer system.</title>
        <authorList>
            <person name="Anantharaman K."/>
            <person name="Brown C.T."/>
            <person name="Hug L.A."/>
            <person name="Sharon I."/>
            <person name="Castelle C.J."/>
            <person name="Probst A.J."/>
            <person name="Thomas B.C."/>
            <person name="Singh A."/>
            <person name="Wilkins M.J."/>
            <person name="Karaoz U."/>
            <person name="Brodie E.L."/>
            <person name="Williams K.H."/>
            <person name="Hubbard S.S."/>
            <person name="Banfield J.F."/>
        </authorList>
    </citation>
    <scope>NUCLEOTIDE SEQUENCE [LARGE SCALE GENOMIC DNA]</scope>
</reference>
<proteinExistence type="predicted"/>
<dbReference type="AlphaFoldDB" id="A0A1F6V2R0"/>
<gene>
    <name evidence="1" type="ORF">A2733_01095</name>
</gene>
<evidence type="ECO:0000313" key="2">
    <source>
        <dbReference type="Proteomes" id="UP000178985"/>
    </source>
</evidence>
<comment type="caution">
    <text evidence="1">The sequence shown here is derived from an EMBL/GenBank/DDBJ whole genome shotgun (WGS) entry which is preliminary data.</text>
</comment>
<evidence type="ECO:0000313" key="1">
    <source>
        <dbReference type="EMBL" id="OGI63967.1"/>
    </source>
</evidence>
<organism evidence="1 2">
    <name type="scientific">Candidatus Nomurabacteria bacterium RIFCSPHIGHO2_01_FULL_40_20</name>
    <dbReference type="NCBI Taxonomy" id="1801738"/>
    <lineage>
        <taxon>Bacteria</taxon>
        <taxon>Candidatus Nomuraibacteriota</taxon>
    </lineage>
</organism>
<accession>A0A1F6V2R0</accession>
<evidence type="ECO:0008006" key="3">
    <source>
        <dbReference type="Google" id="ProtNLM"/>
    </source>
</evidence>
<protein>
    <recommendedName>
        <fullName evidence="3">Zinc-binding domain-containing protein</fullName>
    </recommendedName>
</protein>
<dbReference type="Proteomes" id="UP000178985">
    <property type="component" value="Unassembled WGS sequence"/>
</dbReference>
<feature type="non-terminal residue" evidence="1">
    <location>
        <position position="1"/>
    </location>
</feature>